<evidence type="ECO:0000313" key="2">
    <source>
        <dbReference type="Proteomes" id="UP000075636"/>
    </source>
</evidence>
<dbReference type="AlphaFoldDB" id="A0A149TMR6"/>
<protein>
    <submittedName>
        <fullName evidence="1">Uncharacterized protein</fullName>
    </submittedName>
</protein>
<comment type="caution">
    <text evidence="1">The sequence shown here is derived from an EMBL/GenBank/DDBJ whole genome shotgun (WGS) entry which is preliminary data.</text>
</comment>
<organism evidence="1 2">
    <name type="scientific">Gluconobacter albidus</name>
    <dbReference type="NCBI Taxonomy" id="318683"/>
    <lineage>
        <taxon>Bacteria</taxon>
        <taxon>Pseudomonadati</taxon>
        <taxon>Pseudomonadota</taxon>
        <taxon>Alphaproteobacteria</taxon>
        <taxon>Acetobacterales</taxon>
        <taxon>Acetobacteraceae</taxon>
        <taxon>Gluconobacter</taxon>
    </lineage>
</organism>
<dbReference type="Proteomes" id="UP000075636">
    <property type="component" value="Unassembled WGS sequence"/>
</dbReference>
<name>A0A149TMR6_9PROT</name>
<sequence length="77" mass="8210">MTNSVSLDLACAVILVLCALLVWVAHLASEARAERDAQKLKMASLEAQKAQLALSQVQASTAPTDDALTQILNKAEF</sequence>
<dbReference type="RefSeq" id="WP_062106015.1">
    <property type="nucleotide sequence ID" value="NZ_LHZR01000076.1"/>
</dbReference>
<evidence type="ECO:0000313" key="1">
    <source>
        <dbReference type="EMBL" id="KXV50545.1"/>
    </source>
</evidence>
<dbReference type="EMBL" id="LHZR01000076">
    <property type="protein sequence ID" value="KXV50545.1"/>
    <property type="molecule type" value="Genomic_DNA"/>
</dbReference>
<dbReference type="PATRIC" id="fig|318683.6.peg.2450"/>
<proteinExistence type="predicted"/>
<accession>A0A149TMR6</accession>
<gene>
    <name evidence="1" type="ORF">AD945_01830</name>
</gene>
<reference evidence="1 2" key="1">
    <citation type="submission" date="2015-06" db="EMBL/GenBank/DDBJ databases">
        <title>Improved classification and identification of acetic acid bacteria using matrix-assisted laser desorption/ionization time-of-flight mass spectrometry; Gluconobacter nephelii and Gluconobacter uchimurae are later heterotypic synonyms of Gluconobacter japonicus and Gluconobacter oxydans, respectively.</title>
        <authorList>
            <person name="Li L."/>
            <person name="Cleenwerck I."/>
            <person name="De Vuyst L."/>
            <person name="Vandamme P."/>
        </authorList>
    </citation>
    <scope>NUCLEOTIDE SEQUENCE [LARGE SCALE GENOMIC DNA]</scope>
    <source>
        <strain evidence="1 2">LMG 1768</strain>
    </source>
</reference>